<evidence type="ECO:0000256" key="2">
    <source>
        <dbReference type="SAM" id="SignalP"/>
    </source>
</evidence>
<evidence type="ECO:0000313" key="4">
    <source>
        <dbReference type="Proteomes" id="UP000235371"/>
    </source>
</evidence>
<keyword evidence="4" id="KW-1185">Reference proteome</keyword>
<dbReference type="InterPro" id="IPR021476">
    <property type="entry name" value="Egh16-like"/>
</dbReference>
<gene>
    <name evidence="3" type="ORF">K444DRAFT_627938</name>
</gene>
<dbReference type="InParanoid" id="A0A2J6TFV9"/>
<feature type="signal peptide" evidence="2">
    <location>
        <begin position="1"/>
        <end position="18"/>
    </location>
</feature>
<sequence length="217" mass="21743">MLLKSVLVCLAASQLAAGHGAIIKAVGDQGGTGQALGVEDTTPRDGATRNPFQQDSTRFRNAAADACGETLGGGTNDPATQVPAMLAANGGQMPQISAGGMVMMTLHQVNGDGAGPYECMIDSTGAGTQWTAMQVVTNVPGTNSNSRARATDFPLTAKVAATQTCTGTVGAMEGVCMVRCNNDARAGPFGGCVPVQMASAAGNATATAAKMARSFQA</sequence>
<dbReference type="STRING" id="1095630.A0A2J6TFV9"/>
<organism evidence="3 4">
    <name type="scientific">Hyaloscypha bicolor E</name>
    <dbReference type="NCBI Taxonomy" id="1095630"/>
    <lineage>
        <taxon>Eukaryota</taxon>
        <taxon>Fungi</taxon>
        <taxon>Dikarya</taxon>
        <taxon>Ascomycota</taxon>
        <taxon>Pezizomycotina</taxon>
        <taxon>Leotiomycetes</taxon>
        <taxon>Helotiales</taxon>
        <taxon>Hyaloscyphaceae</taxon>
        <taxon>Hyaloscypha</taxon>
        <taxon>Hyaloscypha bicolor</taxon>
    </lineage>
</organism>
<dbReference type="GeneID" id="36590941"/>
<dbReference type="Proteomes" id="UP000235371">
    <property type="component" value="Unassembled WGS sequence"/>
</dbReference>
<feature type="region of interest" description="Disordered" evidence="1">
    <location>
        <begin position="30"/>
        <end position="53"/>
    </location>
</feature>
<feature type="chain" id="PRO_5014428171" description="GEgh 16 protein" evidence="2">
    <location>
        <begin position="19"/>
        <end position="217"/>
    </location>
</feature>
<dbReference type="PANTHER" id="PTHR34618">
    <property type="entry name" value="SURFACE PROTEIN MAS1, PUTATIVE-RELATED"/>
    <property type="match status" value="1"/>
</dbReference>
<evidence type="ECO:0000313" key="3">
    <source>
        <dbReference type="EMBL" id="PMD61892.1"/>
    </source>
</evidence>
<evidence type="ECO:0008006" key="5">
    <source>
        <dbReference type="Google" id="ProtNLM"/>
    </source>
</evidence>
<reference evidence="3 4" key="1">
    <citation type="submission" date="2016-04" db="EMBL/GenBank/DDBJ databases">
        <title>A degradative enzymes factory behind the ericoid mycorrhizal symbiosis.</title>
        <authorList>
            <consortium name="DOE Joint Genome Institute"/>
            <person name="Martino E."/>
            <person name="Morin E."/>
            <person name="Grelet G."/>
            <person name="Kuo A."/>
            <person name="Kohler A."/>
            <person name="Daghino S."/>
            <person name="Barry K."/>
            <person name="Choi C."/>
            <person name="Cichocki N."/>
            <person name="Clum A."/>
            <person name="Copeland A."/>
            <person name="Hainaut M."/>
            <person name="Haridas S."/>
            <person name="Labutti K."/>
            <person name="Lindquist E."/>
            <person name="Lipzen A."/>
            <person name="Khouja H.-R."/>
            <person name="Murat C."/>
            <person name="Ohm R."/>
            <person name="Olson A."/>
            <person name="Spatafora J."/>
            <person name="Veneault-Fourrey C."/>
            <person name="Henrissat B."/>
            <person name="Grigoriev I."/>
            <person name="Martin F."/>
            <person name="Perotto S."/>
        </authorList>
    </citation>
    <scope>NUCLEOTIDE SEQUENCE [LARGE SCALE GENOMIC DNA]</scope>
    <source>
        <strain evidence="3 4">E</strain>
    </source>
</reference>
<protein>
    <recommendedName>
        <fullName evidence="5">GEgh 16 protein</fullName>
    </recommendedName>
</protein>
<dbReference type="AlphaFoldDB" id="A0A2J6TFV9"/>
<dbReference type="RefSeq" id="XP_024738796.1">
    <property type="nucleotide sequence ID" value="XM_024882864.1"/>
</dbReference>
<dbReference type="Pfam" id="PF11327">
    <property type="entry name" value="Egh16-like"/>
    <property type="match status" value="1"/>
</dbReference>
<name>A0A2J6TFV9_9HELO</name>
<keyword evidence="2" id="KW-0732">Signal</keyword>
<dbReference type="PANTHER" id="PTHR34618:SF4">
    <property type="entry name" value="CAS1"/>
    <property type="match status" value="1"/>
</dbReference>
<accession>A0A2J6TFV9</accession>
<proteinExistence type="predicted"/>
<dbReference type="EMBL" id="KZ613785">
    <property type="protein sequence ID" value="PMD61892.1"/>
    <property type="molecule type" value="Genomic_DNA"/>
</dbReference>
<evidence type="ECO:0000256" key="1">
    <source>
        <dbReference type="SAM" id="MobiDB-lite"/>
    </source>
</evidence>
<dbReference type="OrthoDB" id="5418436at2759"/>